<keyword evidence="5" id="KW-0227">DNA damage</keyword>
<gene>
    <name evidence="12" type="ORF">EVG20_g4749</name>
</gene>
<dbReference type="PANTHER" id="PTHR10150:SF0">
    <property type="entry name" value="DNA REPAIR ENDONUCLEASE XPF"/>
    <property type="match status" value="1"/>
</dbReference>
<feature type="compositionally biased region" description="Basic residues" evidence="10">
    <location>
        <begin position="463"/>
        <end position="478"/>
    </location>
</feature>
<evidence type="ECO:0000256" key="6">
    <source>
        <dbReference type="ARBA" id="ARBA00022801"/>
    </source>
</evidence>
<dbReference type="InterPro" id="IPR006166">
    <property type="entry name" value="ERCC4_domain"/>
</dbReference>
<evidence type="ECO:0000256" key="1">
    <source>
        <dbReference type="ARBA" id="ARBA00004123"/>
    </source>
</evidence>
<keyword evidence="7" id="KW-0238">DNA-binding</keyword>
<keyword evidence="9" id="KW-0539">Nucleus</keyword>
<dbReference type="EMBL" id="SEOQ01000256">
    <property type="protein sequence ID" value="TFY66340.1"/>
    <property type="molecule type" value="Genomic_DNA"/>
</dbReference>
<keyword evidence="3" id="KW-0540">Nuclease</keyword>
<dbReference type="PANTHER" id="PTHR10150">
    <property type="entry name" value="DNA REPAIR ENDONUCLEASE XPF"/>
    <property type="match status" value="1"/>
</dbReference>
<dbReference type="SUPFAM" id="SSF52980">
    <property type="entry name" value="Restriction endonuclease-like"/>
    <property type="match status" value="1"/>
</dbReference>
<organism evidence="12 13">
    <name type="scientific">Dentipellis fragilis</name>
    <dbReference type="NCBI Taxonomy" id="205917"/>
    <lineage>
        <taxon>Eukaryota</taxon>
        <taxon>Fungi</taxon>
        <taxon>Dikarya</taxon>
        <taxon>Basidiomycota</taxon>
        <taxon>Agaricomycotina</taxon>
        <taxon>Agaricomycetes</taxon>
        <taxon>Russulales</taxon>
        <taxon>Hericiaceae</taxon>
        <taxon>Dentipellis</taxon>
    </lineage>
</organism>
<evidence type="ECO:0000256" key="9">
    <source>
        <dbReference type="ARBA" id="ARBA00023242"/>
    </source>
</evidence>
<sequence>MKLTRAVLVFSNTAPMGAYNPAGPCASVCFSSMRCGPTDIFARHNPLLRLRIRASSGSASCHCLFTHNGLLATAIRTATALGHTFNDASTKATSHTSLSLPLTSTRADCQDTENLSSIAASTAHVAGQTRPPSTDISPIHRVHDKLDYREKKYKDLPLRFRQRLFSLWRAASGQSGNKGKGKKRADMMLTDPADMDMDAAGVALNKFIQDELVPIAESNSEWVSHTESSLKDYDKYHLSPPEGQTLAYPVRHVRLLLLEHPPHRPLLTVPPQHPHGLKMSDMTLAALKMLAYSEDTTEHQRLSSVYRHVEPSIDQFIDLPGVANEYFRRRGIGHERGVTVVSRQLMALVVHGFCEMLRQVVDGLAGAAIANMRARRSSILCVEDFALRYEASFSHDLPFRTRIRTGVGQIPDVADTRAMIVLRTAETSESEEDAEYEPVVSRQGRVTKPTEAIQAAQREKKLAARRARYREAVRKKKLMGTAKEEAKGKGLEYGDEEWTDESDTNHPGPAKPEPATSGKKNGVPRKKTTKKRSKKTDVKAAESKSPASPAQEAGPSPTQLGGEAPPQRTPVADGGSQASPVNTRGSQSNSPAPQPTGPSTPKVEPVPKGPSQRALRAERRATAVARPKPMVIIPAKPTNLHSLSTPAQIPALNEPNRVPVAQTGNTSQSPVVTTSQANKSLAPLSSPFTFKPLLRGNDAKSALSPSSTPDARQNSAPPPAPVAPPMSTASESLQNAHRPADPVPPGQTGWVQQGFLRGRPFHTGPLNTPYHRPSRSPPSAALSAHHTHIPPPNLGTSSTAGPSGLGSITLPLPPMASLMSSFRVPAVGNPAMVALAGENVEVRQQNGVHAHALAKGKGKGRAVSEQATQSRQGASPGTAGPSRETPAGSPGLGERNGTSSGDVIERAAASAKQDGDGDGALRETPDASAQVAGSRSVPSSPKPQGRMKKRKVVHEFCGGPLGIKLQGYESKTPRVTCHCYREQVLLNVLRPLPRCGNTLSAMAIPELLPYHRTILEEMHDPATSELLVLARGLGLRKVLCTLMQIYDSPQSLILLVNANSEEETAIGEELSIMGCRKPGLRIVGYEMNKKDRQNLYKKGGLISVTSRILVVDMLQSDIPTELITGILVLHAEKVTALSLEAFIVRLYRESNTAGFLKAFSDEPEHITSGLSPLKNIMKELQLRTVHIYPRFHVAVKDSLERKRADVIELHQPMTDAMKTIHLSIVECMTTTLSELKRSNTSLELDDLNVENAYFRSFDAIVRRQLDPVWHKVGPRTKQLVSDLATLRRLLTYLLTYDALAFHAYLETIIASNSTSASGSARQHQSPWLLTDNAHRIFQLAKARCYSIVAPSSSSGPSHAVIDLADDDEAWDVLDEMEGISAPSTSKDKGKGKAPERSRPAWLPRNIEPELEELPKWYLLGEILQEIEEEIMRQESMGSKPSKGTNRVLVMTSSPRSSNLVSEYLAAMDPSAPPGQQGRKMMEDKLGLYLWWKARLGERPADGRAPFPLPESNRNRDDGPAPDEGISEALKKKDREKRDRVASRRRVRGGAPAAISERSRDTDRPMTLQEEVMRDESDSIAQFLSTQKPPGGGGASQFAHGDSPATMYDEDLALALSLSENEVAFQSDFDDFYGLVAPEETVVVRAYSDDADDRMLAELQPRFIVIFEPSQEFIRRVEVYKSMNPGLSVRVYFLLYENSCEEHKYLAGIRREKDAFESLIKERGSMLLPIFEESRVGTNAGEAIIKTISTRIAGGRKEVLTEPSRVIVDMREFRSTLPSLLHAAKLLVVPATLTVGDYILTPDICVERKSIPDLVSSFNSGRLYTQCELMSVHYKQPILLIEFEEHKSFSLEIIQDMKSYAKPSNKYPPKKKPGPGGDNAPAGPPSIQSKLVLLTLTFPRVRIIWSSSPYATADIFRDLKSGAREPAYAAAVGVGAEDDAAAGAGVNGPAAELLRALPGVTAKNAQYVMGRVGSVRELCEMSMREVQDVLGDEPGKACWEFLHWGEKESAGKAR</sequence>
<dbReference type="InterPro" id="IPR011335">
    <property type="entry name" value="Restrct_endonuc-II-like"/>
</dbReference>
<dbReference type="SMART" id="SM00891">
    <property type="entry name" value="ERCC4"/>
    <property type="match status" value="1"/>
</dbReference>
<keyword evidence="6" id="KW-0378">Hydrolase</keyword>
<feature type="region of interest" description="Disordered" evidence="10">
    <location>
        <begin position="850"/>
        <end position="950"/>
    </location>
</feature>
<dbReference type="CDD" id="cd20078">
    <property type="entry name" value="XPF_nuclease_XPF_euk"/>
    <property type="match status" value="1"/>
</dbReference>
<dbReference type="Proteomes" id="UP000298327">
    <property type="component" value="Unassembled WGS sequence"/>
</dbReference>
<evidence type="ECO:0000256" key="4">
    <source>
        <dbReference type="ARBA" id="ARBA00022759"/>
    </source>
</evidence>
<evidence type="ECO:0000256" key="10">
    <source>
        <dbReference type="SAM" id="MobiDB-lite"/>
    </source>
</evidence>
<feature type="domain" description="ERCC4" evidence="11">
    <location>
        <begin position="1764"/>
        <end position="1844"/>
    </location>
</feature>
<dbReference type="InterPro" id="IPR010994">
    <property type="entry name" value="RuvA_2-like"/>
</dbReference>
<evidence type="ECO:0000313" key="12">
    <source>
        <dbReference type="EMBL" id="TFY66340.1"/>
    </source>
</evidence>
<feature type="region of interest" description="Disordered" evidence="10">
    <location>
        <begin position="1861"/>
        <end position="1882"/>
    </location>
</feature>
<dbReference type="GO" id="GO:0000712">
    <property type="term" value="P:resolution of meiotic recombination intermediates"/>
    <property type="evidence" value="ECO:0007669"/>
    <property type="project" value="TreeGrafter"/>
</dbReference>
<dbReference type="GO" id="GO:0000110">
    <property type="term" value="C:nucleotide-excision repair factor 1 complex"/>
    <property type="evidence" value="ECO:0007669"/>
    <property type="project" value="TreeGrafter"/>
</dbReference>
<comment type="caution">
    <text evidence="12">The sequence shown here is derived from an EMBL/GenBank/DDBJ whole genome shotgun (WGS) entry which is preliminary data.</text>
</comment>
<feature type="compositionally biased region" description="Basic and acidic residues" evidence="10">
    <location>
        <begin position="482"/>
        <end position="492"/>
    </location>
</feature>
<feature type="compositionally biased region" description="Acidic residues" evidence="10">
    <location>
        <begin position="493"/>
        <end position="502"/>
    </location>
</feature>
<dbReference type="SUPFAM" id="SSF47781">
    <property type="entry name" value="RuvA domain 2-like"/>
    <property type="match status" value="1"/>
</dbReference>
<evidence type="ECO:0000256" key="3">
    <source>
        <dbReference type="ARBA" id="ARBA00022722"/>
    </source>
</evidence>
<dbReference type="Gene3D" id="3.40.50.10130">
    <property type="match status" value="1"/>
</dbReference>
<feature type="region of interest" description="Disordered" evidence="10">
    <location>
        <begin position="429"/>
        <end position="806"/>
    </location>
</feature>
<feature type="compositionally biased region" description="Basic residues" evidence="10">
    <location>
        <begin position="522"/>
        <end position="534"/>
    </location>
</feature>
<dbReference type="GO" id="GO:0003697">
    <property type="term" value="F:single-stranded DNA binding"/>
    <property type="evidence" value="ECO:0007669"/>
    <property type="project" value="TreeGrafter"/>
</dbReference>
<dbReference type="STRING" id="205917.A0A4Y9YX57"/>
<feature type="compositionally biased region" description="Low complexity" evidence="10">
    <location>
        <begin position="543"/>
        <end position="553"/>
    </location>
</feature>
<feature type="region of interest" description="Disordered" evidence="10">
    <location>
        <begin position="1376"/>
        <end position="1399"/>
    </location>
</feature>
<dbReference type="FunFam" id="3.40.50.10130:FF:000002">
    <property type="entry name" value="DNA repair endonuclease XPF"/>
    <property type="match status" value="1"/>
</dbReference>
<keyword evidence="8" id="KW-0234">DNA repair</keyword>
<evidence type="ECO:0000256" key="5">
    <source>
        <dbReference type="ARBA" id="ARBA00022763"/>
    </source>
</evidence>
<feature type="compositionally biased region" description="Polar residues" evidence="10">
    <location>
        <begin position="703"/>
        <end position="715"/>
    </location>
</feature>
<keyword evidence="13" id="KW-1185">Reference proteome</keyword>
<dbReference type="OrthoDB" id="361020at2759"/>
<protein>
    <recommendedName>
        <fullName evidence="11">ERCC4 domain-containing protein</fullName>
    </recommendedName>
</protein>
<dbReference type="GO" id="GO:1901255">
    <property type="term" value="P:nucleotide-excision repair involved in interstrand cross-link repair"/>
    <property type="evidence" value="ECO:0007669"/>
    <property type="project" value="TreeGrafter"/>
</dbReference>
<feature type="compositionally biased region" description="Polar residues" evidence="10">
    <location>
        <begin position="576"/>
        <end position="591"/>
    </location>
</feature>
<proteinExistence type="inferred from homology"/>
<name>A0A4Y9YX57_9AGAM</name>
<dbReference type="Pfam" id="PF02732">
    <property type="entry name" value="ERCC4"/>
    <property type="match status" value="1"/>
</dbReference>
<dbReference type="GO" id="GO:0003684">
    <property type="term" value="F:damaged DNA binding"/>
    <property type="evidence" value="ECO:0007669"/>
    <property type="project" value="TreeGrafter"/>
</dbReference>
<comment type="similarity">
    <text evidence="2">Belongs to the XPF family.</text>
</comment>
<feature type="compositionally biased region" description="Polar residues" evidence="10">
    <location>
        <begin position="662"/>
        <end position="679"/>
    </location>
</feature>
<evidence type="ECO:0000313" key="13">
    <source>
        <dbReference type="Proteomes" id="UP000298327"/>
    </source>
</evidence>
<keyword evidence="4" id="KW-0255">Endonuclease</keyword>
<feature type="region of interest" description="Disordered" evidence="10">
    <location>
        <begin position="1500"/>
        <end position="1565"/>
    </location>
</feature>
<feature type="compositionally biased region" description="Basic and acidic residues" evidence="10">
    <location>
        <begin position="1385"/>
        <end position="1398"/>
    </location>
</feature>
<dbReference type="InterPro" id="IPR047520">
    <property type="entry name" value="XPF_nuclease"/>
</dbReference>
<reference evidence="12 13" key="1">
    <citation type="submission" date="2019-02" db="EMBL/GenBank/DDBJ databases">
        <title>Genome sequencing of the rare red list fungi Dentipellis fragilis.</title>
        <authorList>
            <person name="Buettner E."/>
            <person name="Kellner H."/>
        </authorList>
    </citation>
    <scope>NUCLEOTIDE SEQUENCE [LARGE SCALE GENOMIC DNA]</scope>
    <source>
        <strain evidence="12 13">DSM 105465</strain>
    </source>
</reference>
<evidence type="ECO:0000256" key="7">
    <source>
        <dbReference type="ARBA" id="ARBA00023125"/>
    </source>
</evidence>
<comment type="subcellular location">
    <subcellularLocation>
        <location evidence="1">Nucleus</location>
    </subcellularLocation>
</comment>
<accession>A0A4Y9YX57</accession>
<dbReference type="Gene3D" id="1.10.150.20">
    <property type="entry name" value="5' to 3' exonuclease, C-terminal subdomain"/>
    <property type="match status" value="1"/>
</dbReference>
<evidence type="ECO:0000259" key="11">
    <source>
        <dbReference type="SMART" id="SM00891"/>
    </source>
</evidence>
<evidence type="ECO:0000256" key="2">
    <source>
        <dbReference type="ARBA" id="ARBA00010015"/>
    </source>
</evidence>
<evidence type="ECO:0000256" key="8">
    <source>
        <dbReference type="ARBA" id="ARBA00023204"/>
    </source>
</evidence>
<feature type="compositionally biased region" description="Polar residues" evidence="10">
    <location>
        <begin position="865"/>
        <end position="875"/>
    </location>
</feature>
<feature type="compositionally biased region" description="Basic and acidic residues" evidence="10">
    <location>
        <begin position="1528"/>
        <end position="1541"/>
    </location>
</feature>
<dbReference type="GO" id="GO:0000014">
    <property type="term" value="F:single-stranded DNA endodeoxyribonuclease activity"/>
    <property type="evidence" value="ECO:0007669"/>
    <property type="project" value="TreeGrafter"/>
</dbReference>
<feature type="compositionally biased region" description="Basic and acidic residues" evidence="10">
    <location>
        <begin position="913"/>
        <end position="925"/>
    </location>
</feature>
<dbReference type="GO" id="GO:0000724">
    <property type="term" value="P:double-strand break repair via homologous recombination"/>
    <property type="evidence" value="ECO:0007669"/>
    <property type="project" value="TreeGrafter"/>
</dbReference>